<accession>A0A1L9QMF8</accession>
<name>A0A1L9QMF8_9CYAN</name>
<evidence type="ECO:0000313" key="2">
    <source>
        <dbReference type="Proteomes" id="UP000183940"/>
    </source>
</evidence>
<sequence>MVSEEKRGDLIARFGNPPSKNLWITPCEDVLEASSIPTSQRADRLETKVNGKGWIDLFRYRQEDQSFPAYSIILTVQSMMIGNEVTTD</sequence>
<protein>
    <submittedName>
        <fullName evidence="1">Uncharacterized protein</fullName>
    </submittedName>
</protein>
<keyword evidence="2" id="KW-1185">Reference proteome</keyword>
<dbReference type="Proteomes" id="UP000183940">
    <property type="component" value="Unassembled WGS sequence"/>
</dbReference>
<proteinExistence type="predicted"/>
<reference evidence="1" key="1">
    <citation type="submission" date="2016-10" db="EMBL/GenBank/DDBJ databases">
        <title>CRISPR-Cas defence system in Roseofilum reptotaenium: evidence of a bacteriophage-cyanobacterium arms race in the coral black band disease.</title>
        <authorList>
            <person name="Buerger P."/>
            <person name="Wood-Charlson E.M."/>
            <person name="Weynberg K.D."/>
            <person name="Willis B."/>
            <person name="Van Oppen M.J."/>
        </authorList>
    </citation>
    <scope>NUCLEOTIDE SEQUENCE [LARGE SCALE GENOMIC DNA]</scope>
    <source>
        <strain evidence="1">AO1-A</strain>
    </source>
</reference>
<comment type="caution">
    <text evidence="1">The sequence shown here is derived from an EMBL/GenBank/DDBJ whole genome shotgun (WGS) entry which is preliminary data.</text>
</comment>
<dbReference type="AlphaFoldDB" id="A0A1L9QMF8"/>
<dbReference type="EMBL" id="MLAW01000043">
    <property type="protein sequence ID" value="OJJ22267.1"/>
    <property type="molecule type" value="Genomic_DNA"/>
</dbReference>
<organism evidence="1 2">
    <name type="scientific">Roseofilum reptotaenium AO1-A</name>
    <dbReference type="NCBI Taxonomy" id="1925591"/>
    <lineage>
        <taxon>Bacteria</taxon>
        <taxon>Bacillati</taxon>
        <taxon>Cyanobacteriota</taxon>
        <taxon>Cyanophyceae</taxon>
        <taxon>Desertifilales</taxon>
        <taxon>Desertifilaceae</taxon>
        <taxon>Roseofilum</taxon>
    </lineage>
</organism>
<evidence type="ECO:0000313" key="1">
    <source>
        <dbReference type="EMBL" id="OJJ22267.1"/>
    </source>
</evidence>
<gene>
    <name evidence="1" type="ORF">BI308_19815</name>
</gene>